<accession>A0ABT8RII9</accession>
<dbReference type="SUPFAM" id="SSF53098">
    <property type="entry name" value="Ribonuclease H-like"/>
    <property type="match status" value="1"/>
</dbReference>
<dbReference type="PANTHER" id="PTHR35004">
    <property type="entry name" value="TRANSPOSASE RV3428C-RELATED"/>
    <property type="match status" value="1"/>
</dbReference>
<dbReference type="InterPro" id="IPR009057">
    <property type="entry name" value="Homeodomain-like_sf"/>
</dbReference>
<feature type="domain" description="Integrase catalytic" evidence="2">
    <location>
        <begin position="140"/>
        <end position="321"/>
    </location>
</feature>
<dbReference type="InterPro" id="IPR001584">
    <property type="entry name" value="Integrase_cat-core"/>
</dbReference>
<dbReference type="InterPro" id="IPR036397">
    <property type="entry name" value="RNaseH_sf"/>
</dbReference>
<gene>
    <name evidence="3" type="primary">istA</name>
    <name evidence="3" type="ORF">Q0590_36995</name>
</gene>
<comment type="similarity">
    <text evidence="1">Belongs to the transposase IS21/IS408/IS1162 family.</text>
</comment>
<evidence type="ECO:0000313" key="4">
    <source>
        <dbReference type="Proteomes" id="UP001168528"/>
    </source>
</evidence>
<dbReference type="NCBIfam" id="NF033546">
    <property type="entry name" value="transpos_IS21"/>
    <property type="match status" value="1"/>
</dbReference>
<dbReference type="SUPFAM" id="SSF46689">
    <property type="entry name" value="Homeodomain-like"/>
    <property type="match status" value="1"/>
</dbReference>
<keyword evidence="4" id="KW-1185">Reference proteome</keyword>
<evidence type="ECO:0000256" key="1">
    <source>
        <dbReference type="ARBA" id="ARBA00009277"/>
    </source>
</evidence>
<dbReference type="EMBL" id="JAUKPO010000124">
    <property type="protein sequence ID" value="MDO1451926.1"/>
    <property type="molecule type" value="Genomic_DNA"/>
</dbReference>
<sequence>MAEKQEIIIRYHREGASARKISRDLGLSRKTVSKYIAEYEQALAIQQSHQATADTYLAQPPKYRTGFRHKRRLHEDLQKRIDSYLLQNEEKKRQGLRKQLLLKQDIHQALLKEGYQVGYTTVCNYIRSKVKPSREVFIRQHYEPAHSCEFDWAEVRLQIAGQNRRLYLAVFTACYSNYRFALLFERQDTLAFQASHVAFFAHCGGVFRQMVYDNMRVAVAQFTGPHEREPTLALRQLSSFYHYRYRFCNIARGNEKGHVERSVEVVRRKAFAEKYHFANLQEAQVHLLQTCEQINATYRETKTAQALFAQEKPLLWANPGEMSCYLLETLRVDKQATICYKTNHYSVPDHLVGALLEVKIDAQQLICFYQGKKVATHPRSYLRHNWPDLKPEA</sequence>
<organism evidence="3 4">
    <name type="scientific">Rhodocytophaga aerolata</name>
    <dbReference type="NCBI Taxonomy" id="455078"/>
    <lineage>
        <taxon>Bacteria</taxon>
        <taxon>Pseudomonadati</taxon>
        <taxon>Bacteroidota</taxon>
        <taxon>Cytophagia</taxon>
        <taxon>Cytophagales</taxon>
        <taxon>Rhodocytophagaceae</taxon>
        <taxon>Rhodocytophaga</taxon>
    </lineage>
</organism>
<evidence type="ECO:0000313" key="3">
    <source>
        <dbReference type="EMBL" id="MDO1451926.1"/>
    </source>
</evidence>
<evidence type="ECO:0000259" key="2">
    <source>
        <dbReference type="PROSITE" id="PS50994"/>
    </source>
</evidence>
<name>A0ABT8RII9_9BACT</name>
<protein>
    <submittedName>
        <fullName evidence="3">IS21 family transposase</fullName>
    </submittedName>
</protein>
<dbReference type="InterPro" id="IPR012337">
    <property type="entry name" value="RNaseH-like_sf"/>
</dbReference>
<reference evidence="3" key="1">
    <citation type="submission" date="2023-07" db="EMBL/GenBank/DDBJ databases">
        <title>The genome sequence of Rhodocytophaga aerolata KACC 12507.</title>
        <authorList>
            <person name="Zhang X."/>
        </authorList>
    </citation>
    <scope>NUCLEOTIDE SEQUENCE</scope>
    <source>
        <strain evidence="3">KACC 12507</strain>
    </source>
</reference>
<dbReference type="PANTHER" id="PTHR35004:SF7">
    <property type="entry name" value="INTEGRASE PROTEIN"/>
    <property type="match status" value="1"/>
</dbReference>
<dbReference type="RefSeq" id="WP_302042720.1">
    <property type="nucleotide sequence ID" value="NZ_JAUKPO010000124.1"/>
</dbReference>
<dbReference type="PROSITE" id="PS50994">
    <property type="entry name" value="INTEGRASE"/>
    <property type="match status" value="1"/>
</dbReference>
<dbReference type="Pfam" id="PF22483">
    <property type="entry name" value="Mu-transpos_C_2"/>
    <property type="match status" value="1"/>
</dbReference>
<proteinExistence type="inferred from homology"/>
<dbReference type="Pfam" id="PF13384">
    <property type="entry name" value="HTH_23"/>
    <property type="match status" value="1"/>
</dbReference>
<comment type="caution">
    <text evidence="3">The sequence shown here is derived from an EMBL/GenBank/DDBJ whole genome shotgun (WGS) entry which is preliminary data.</text>
</comment>
<dbReference type="Proteomes" id="UP001168528">
    <property type="component" value="Unassembled WGS sequence"/>
</dbReference>
<dbReference type="Gene3D" id="3.30.420.10">
    <property type="entry name" value="Ribonuclease H-like superfamily/Ribonuclease H"/>
    <property type="match status" value="1"/>
</dbReference>
<dbReference type="InterPro" id="IPR054353">
    <property type="entry name" value="IstA-like_C"/>
</dbReference>